<feature type="signal peptide" evidence="1">
    <location>
        <begin position="1"/>
        <end position="17"/>
    </location>
</feature>
<gene>
    <name evidence="2" type="ORF">HELGO_WM11253</name>
</gene>
<keyword evidence="1" id="KW-0732">Signal</keyword>
<dbReference type="EMBL" id="CACVAP010000015">
    <property type="protein sequence ID" value="CAA6799174.1"/>
    <property type="molecule type" value="Genomic_DNA"/>
</dbReference>
<reference evidence="2" key="1">
    <citation type="submission" date="2020-01" db="EMBL/GenBank/DDBJ databases">
        <authorList>
            <person name="Meier V. D."/>
            <person name="Meier V D."/>
        </authorList>
    </citation>
    <scope>NUCLEOTIDE SEQUENCE</scope>
    <source>
        <strain evidence="2">HLG_WM_MAG_06</strain>
    </source>
</reference>
<evidence type="ECO:0000256" key="1">
    <source>
        <dbReference type="SAM" id="SignalP"/>
    </source>
</evidence>
<dbReference type="AlphaFoldDB" id="A0A6S6S4H3"/>
<proteinExistence type="predicted"/>
<name>A0A6S6S4H3_9BACT</name>
<evidence type="ECO:0000313" key="2">
    <source>
        <dbReference type="EMBL" id="CAA6799174.1"/>
    </source>
</evidence>
<feature type="chain" id="PRO_5028169593" evidence="1">
    <location>
        <begin position="18"/>
        <end position="84"/>
    </location>
</feature>
<protein>
    <submittedName>
        <fullName evidence="2">Uncharacterized protein</fullName>
    </submittedName>
</protein>
<organism evidence="2">
    <name type="scientific">uncultured Sulfurovum sp</name>
    <dbReference type="NCBI Taxonomy" id="269237"/>
    <lineage>
        <taxon>Bacteria</taxon>
        <taxon>Pseudomonadati</taxon>
        <taxon>Campylobacterota</taxon>
        <taxon>Epsilonproteobacteria</taxon>
        <taxon>Campylobacterales</taxon>
        <taxon>Sulfurovaceae</taxon>
        <taxon>Sulfurovum</taxon>
        <taxon>environmental samples</taxon>
    </lineage>
</organism>
<sequence length="84" mass="9467">MKKILFLSLFLFGIAYADSSTINPDTTNDTPKSSWNLSEIKTESGETCEDGNCLSELNCFQKDGPMYSFFSIFRDAMKENCSIK</sequence>
<accession>A0A6S6S4H3</accession>